<dbReference type="GO" id="GO:0003824">
    <property type="term" value="F:catalytic activity"/>
    <property type="evidence" value="ECO:0007669"/>
    <property type="project" value="InterPro"/>
</dbReference>
<sequence>MDFRVPTVLTGDFNLHHPWWHSTATNPSGLAREMVEWLTTNGFNLVNAQDIPTCQSFDGDSLSTLNLTFVNTAADEEGSLRDFIIAPDLSCGSDHFATVFVLGEGGELVHNPTEAKFNWKLADQNAFTEALKSVISEDPTAYSQAFDPLQRESPAAITEAELDCAVDFLNACISRAAEICPTAQNFLKV</sequence>
<evidence type="ECO:0000259" key="1">
    <source>
        <dbReference type="Pfam" id="PF14529"/>
    </source>
</evidence>
<proteinExistence type="predicted"/>
<protein>
    <recommendedName>
        <fullName evidence="1">Endonuclease/exonuclease/phosphatase domain-containing protein</fullName>
    </recommendedName>
</protein>
<dbReference type="EMBL" id="MU128954">
    <property type="protein sequence ID" value="KAF9515035.1"/>
    <property type="molecule type" value="Genomic_DNA"/>
</dbReference>
<feature type="domain" description="Endonuclease/exonuclease/phosphatase" evidence="1">
    <location>
        <begin position="6"/>
        <end position="98"/>
    </location>
</feature>
<dbReference type="Gene3D" id="3.60.10.10">
    <property type="entry name" value="Endonuclease/exonuclease/phosphatase"/>
    <property type="match status" value="1"/>
</dbReference>
<dbReference type="InterPro" id="IPR036691">
    <property type="entry name" value="Endo/exonu/phosph_ase_sf"/>
</dbReference>
<dbReference type="Pfam" id="PF14529">
    <property type="entry name" value="Exo_endo_phos_2"/>
    <property type="match status" value="1"/>
</dbReference>
<dbReference type="OrthoDB" id="2855870at2759"/>
<reference evidence="2" key="1">
    <citation type="journal article" date="2020" name="Nat. Commun.">
        <title>Large-scale genome sequencing of mycorrhizal fungi provides insights into the early evolution of symbiotic traits.</title>
        <authorList>
            <person name="Miyauchi S."/>
            <person name="Kiss E."/>
            <person name="Kuo A."/>
            <person name="Drula E."/>
            <person name="Kohler A."/>
            <person name="Sanchez-Garcia M."/>
            <person name="Morin E."/>
            <person name="Andreopoulos B."/>
            <person name="Barry K.W."/>
            <person name="Bonito G."/>
            <person name="Buee M."/>
            <person name="Carver A."/>
            <person name="Chen C."/>
            <person name="Cichocki N."/>
            <person name="Clum A."/>
            <person name="Culley D."/>
            <person name="Crous P.W."/>
            <person name="Fauchery L."/>
            <person name="Girlanda M."/>
            <person name="Hayes R.D."/>
            <person name="Keri Z."/>
            <person name="LaButti K."/>
            <person name="Lipzen A."/>
            <person name="Lombard V."/>
            <person name="Magnuson J."/>
            <person name="Maillard F."/>
            <person name="Murat C."/>
            <person name="Nolan M."/>
            <person name="Ohm R.A."/>
            <person name="Pangilinan J."/>
            <person name="Pereira M.F."/>
            <person name="Perotto S."/>
            <person name="Peter M."/>
            <person name="Pfister S."/>
            <person name="Riley R."/>
            <person name="Sitrit Y."/>
            <person name="Stielow J.B."/>
            <person name="Szollosi G."/>
            <person name="Zifcakova L."/>
            <person name="Stursova M."/>
            <person name="Spatafora J.W."/>
            <person name="Tedersoo L."/>
            <person name="Vaario L.M."/>
            <person name="Yamada A."/>
            <person name="Yan M."/>
            <person name="Wang P."/>
            <person name="Xu J."/>
            <person name="Bruns T."/>
            <person name="Baldrian P."/>
            <person name="Vilgalys R."/>
            <person name="Dunand C."/>
            <person name="Henrissat B."/>
            <person name="Grigoriev I.V."/>
            <person name="Hibbett D."/>
            <person name="Nagy L.G."/>
            <person name="Martin F.M."/>
        </authorList>
    </citation>
    <scope>NUCLEOTIDE SEQUENCE</scope>
    <source>
        <strain evidence="2">UP504</strain>
    </source>
</reference>
<gene>
    <name evidence="2" type="ORF">BS47DRAFT_1381701</name>
</gene>
<organism evidence="2 3">
    <name type="scientific">Hydnum rufescens UP504</name>
    <dbReference type="NCBI Taxonomy" id="1448309"/>
    <lineage>
        <taxon>Eukaryota</taxon>
        <taxon>Fungi</taxon>
        <taxon>Dikarya</taxon>
        <taxon>Basidiomycota</taxon>
        <taxon>Agaricomycotina</taxon>
        <taxon>Agaricomycetes</taxon>
        <taxon>Cantharellales</taxon>
        <taxon>Hydnaceae</taxon>
        <taxon>Hydnum</taxon>
    </lineage>
</organism>
<accession>A0A9P6DYL1</accession>
<dbReference type="Proteomes" id="UP000886523">
    <property type="component" value="Unassembled WGS sequence"/>
</dbReference>
<keyword evidence="3" id="KW-1185">Reference proteome</keyword>
<dbReference type="SUPFAM" id="SSF56219">
    <property type="entry name" value="DNase I-like"/>
    <property type="match status" value="1"/>
</dbReference>
<evidence type="ECO:0000313" key="3">
    <source>
        <dbReference type="Proteomes" id="UP000886523"/>
    </source>
</evidence>
<name>A0A9P6DYL1_9AGAM</name>
<dbReference type="AlphaFoldDB" id="A0A9P6DYL1"/>
<comment type="caution">
    <text evidence="2">The sequence shown here is derived from an EMBL/GenBank/DDBJ whole genome shotgun (WGS) entry which is preliminary data.</text>
</comment>
<dbReference type="InterPro" id="IPR005135">
    <property type="entry name" value="Endo/exonuclease/phosphatase"/>
</dbReference>
<evidence type="ECO:0000313" key="2">
    <source>
        <dbReference type="EMBL" id="KAF9515035.1"/>
    </source>
</evidence>